<proteinExistence type="predicted"/>
<name>A0A8X6NJ55_NEPPI</name>
<reference evidence="1" key="1">
    <citation type="submission" date="2020-08" db="EMBL/GenBank/DDBJ databases">
        <title>Multicomponent nature underlies the extraordinary mechanical properties of spider dragline silk.</title>
        <authorList>
            <person name="Kono N."/>
            <person name="Nakamura H."/>
            <person name="Mori M."/>
            <person name="Yoshida Y."/>
            <person name="Ohtoshi R."/>
            <person name="Malay A.D."/>
            <person name="Moran D.A.P."/>
            <person name="Tomita M."/>
            <person name="Numata K."/>
            <person name="Arakawa K."/>
        </authorList>
    </citation>
    <scope>NUCLEOTIDE SEQUENCE</scope>
</reference>
<dbReference type="Proteomes" id="UP000887013">
    <property type="component" value="Unassembled WGS sequence"/>
</dbReference>
<protein>
    <submittedName>
        <fullName evidence="1">Uncharacterized protein</fullName>
    </submittedName>
</protein>
<dbReference type="AlphaFoldDB" id="A0A8X6NJ55"/>
<accession>A0A8X6NJ55</accession>
<sequence>MKEPLETIRRQIVDQRQSCPLDEWTTNWPTCVAKRNHTKPFTEKRLLGIAITGVVETQKFKSITTVYTGSADCNAFKPVYTIYQYCNPYAEAQNNPCSTGLRAYR</sequence>
<gene>
    <name evidence="1" type="ORF">NPIL_220771</name>
</gene>
<evidence type="ECO:0000313" key="1">
    <source>
        <dbReference type="EMBL" id="GFT16160.1"/>
    </source>
</evidence>
<dbReference type="EMBL" id="BMAW01058411">
    <property type="protein sequence ID" value="GFT16160.1"/>
    <property type="molecule type" value="Genomic_DNA"/>
</dbReference>
<keyword evidence="2" id="KW-1185">Reference proteome</keyword>
<comment type="caution">
    <text evidence="1">The sequence shown here is derived from an EMBL/GenBank/DDBJ whole genome shotgun (WGS) entry which is preliminary data.</text>
</comment>
<organism evidence="1 2">
    <name type="scientific">Nephila pilipes</name>
    <name type="common">Giant wood spider</name>
    <name type="synonym">Nephila maculata</name>
    <dbReference type="NCBI Taxonomy" id="299642"/>
    <lineage>
        <taxon>Eukaryota</taxon>
        <taxon>Metazoa</taxon>
        <taxon>Ecdysozoa</taxon>
        <taxon>Arthropoda</taxon>
        <taxon>Chelicerata</taxon>
        <taxon>Arachnida</taxon>
        <taxon>Araneae</taxon>
        <taxon>Araneomorphae</taxon>
        <taxon>Entelegynae</taxon>
        <taxon>Araneoidea</taxon>
        <taxon>Nephilidae</taxon>
        <taxon>Nephila</taxon>
    </lineage>
</organism>
<evidence type="ECO:0000313" key="2">
    <source>
        <dbReference type="Proteomes" id="UP000887013"/>
    </source>
</evidence>